<dbReference type="RefSeq" id="WP_128213873.1">
    <property type="nucleotide sequence ID" value="NZ_CP025746.1"/>
</dbReference>
<dbReference type="AlphaFoldDB" id="A0A3R5TGT7"/>
<dbReference type="InterPro" id="IPR024747">
    <property type="entry name" value="Pyridox_Oxase-rel"/>
</dbReference>
<protein>
    <submittedName>
        <fullName evidence="1">MFS transporter</fullName>
    </submittedName>
</protein>
<dbReference type="InterPro" id="IPR012349">
    <property type="entry name" value="Split_barrel_FMN-bd"/>
</dbReference>
<reference evidence="1 2" key="1">
    <citation type="submission" date="2018-01" db="EMBL/GenBank/DDBJ databases">
        <title>Genome Sequencing and Assembly of Anaerobacter polyendosporus strain CT4.</title>
        <authorList>
            <person name="Tachaapaikoon C."/>
            <person name="Sutheeworapong S."/>
            <person name="Jenjaroenpun P."/>
            <person name="Wongsurawat T."/>
            <person name="Nookeaw I."/>
            <person name="Cheawchanlertfa P."/>
            <person name="Kosugi A."/>
            <person name="Cheevadhanarak S."/>
            <person name="Ratanakhanokchai K."/>
        </authorList>
    </citation>
    <scope>NUCLEOTIDE SEQUENCE [LARGE SCALE GENOMIC DNA]</scope>
    <source>
        <strain evidence="1 2">CT4</strain>
    </source>
</reference>
<dbReference type="KEGG" id="cmah:C1I91_16715"/>
<sequence>MFKEMRRKDRKIEEIEITEILHKGEFGVLSTIGEHGYPSAVPLNYVYLDNKIYFHSATEGEKLNNISHNNKVSFCVVSDTEVLPDQFSTRYRSVVIYGHATEVSGEVKDKALYKIIEKYSNAFLEEGKLYIEKAKHRTKVIEIDIDKVTGKARR</sequence>
<dbReference type="PANTHER" id="PTHR34071:SF2">
    <property type="entry name" value="FLAVIN-NUCLEOTIDE-BINDING PROTEIN"/>
    <property type="match status" value="1"/>
</dbReference>
<evidence type="ECO:0000313" key="2">
    <source>
        <dbReference type="Proteomes" id="UP000286268"/>
    </source>
</evidence>
<dbReference type="OrthoDB" id="9794935at2"/>
<gene>
    <name evidence="1" type="ORF">C1I91_16715</name>
</gene>
<dbReference type="EMBL" id="CP025746">
    <property type="protein sequence ID" value="QAA33145.1"/>
    <property type="molecule type" value="Genomic_DNA"/>
</dbReference>
<evidence type="ECO:0000313" key="1">
    <source>
        <dbReference type="EMBL" id="QAA33145.1"/>
    </source>
</evidence>
<proteinExistence type="predicted"/>
<organism evidence="1 2">
    <name type="scientific">Clostridium manihotivorum</name>
    <dbReference type="NCBI Taxonomy" id="2320868"/>
    <lineage>
        <taxon>Bacteria</taxon>
        <taxon>Bacillati</taxon>
        <taxon>Bacillota</taxon>
        <taxon>Clostridia</taxon>
        <taxon>Eubacteriales</taxon>
        <taxon>Clostridiaceae</taxon>
        <taxon>Clostridium</taxon>
    </lineage>
</organism>
<dbReference type="Gene3D" id="2.30.110.10">
    <property type="entry name" value="Electron Transport, Fmn-binding Protein, Chain A"/>
    <property type="match status" value="1"/>
</dbReference>
<dbReference type="PANTHER" id="PTHR34071">
    <property type="entry name" value="5-NITROIMIDAZOLE ANTIBIOTICS RESISTANCE PROTEIN, NIMA-FAMILY-RELATED PROTEIN-RELATED"/>
    <property type="match status" value="1"/>
</dbReference>
<dbReference type="Proteomes" id="UP000286268">
    <property type="component" value="Chromosome"/>
</dbReference>
<keyword evidence="2" id="KW-1185">Reference proteome</keyword>
<name>A0A3R5TGT7_9CLOT</name>
<accession>A0A3R5TGT7</accession>
<dbReference type="SUPFAM" id="SSF50475">
    <property type="entry name" value="FMN-binding split barrel"/>
    <property type="match status" value="1"/>
</dbReference>
<dbReference type="Pfam" id="PF12900">
    <property type="entry name" value="Pyridox_ox_2"/>
    <property type="match status" value="1"/>
</dbReference>